<reference evidence="1" key="1">
    <citation type="submission" date="2020-05" db="EMBL/GenBank/DDBJ databases">
        <title>Mycena genomes resolve the evolution of fungal bioluminescence.</title>
        <authorList>
            <person name="Tsai I.J."/>
        </authorList>
    </citation>
    <scope>NUCLEOTIDE SEQUENCE</scope>
    <source>
        <strain evidence="1">CCC161011</strain>
    </source>
</reference>
<dbReference type="AlphaFoldDB" id="A0A8H6XMD0"/>
<organism evidence="1 2">
    <name type="scientific">Mycena venus</name>
    <dbReference type="NCBI Taxonomy" id="2733690"/>
    <lineage>
        <taxon>Eukaryota</taxon>
        <taxon>Fungi</taxon>
        <taxon>Dikarya</taxon>
        <taxon>Basidiomycota</taxon>
        <taxon>Agaricomycotina</taxon>
        <taxon>Agaricomycetes</taxon>
        <taxon>Agaricomycetidae</taxon>
        <taxon>Agaricales</taxon>
        <taxon>Marasmiineae</taxon>
        <taxon>Mycenaceae</taxon>
        <taxon>Mycena</taxon>
    </lineage>
</organism>
<gene>
    <name evidence="1" type="ORF">MVEN_01734200</name>
</gene>
<dbReference type="OrthoDB" id="3248986at2759"/>
<evidence type="ECO:0000313" key="2">
    <source>
        <dbReference type="Proteomes" id="UP000620124"/>
    </source>
</evidence>
<dbReference type="EMBL" id="JACAZI010000016">
    <property type="protein sequence ID" value="KAF7343039.1"/>
    <property type="molecule type" value="Genomic_DNA"/>
</dbReference>
<accession>A0A8H6XMD0</accession>
<comment type="caution">
    <text evidence="1">The sequence shown here is derived from an EMBL/GenBank/DDBJ whole genome shotgun (WGS) entry which is preliminary data.</text>
</comment>
<dbReference type="Proteomes" id="UP000620124">
    <property type="component" value="Unassembled WGS sequence"/>
</dbReference>
<name>A0A8H6XMD0_9AGAR</name>
<keyword evidence="2" id="KW-1185">Reference proteome</keyword>
<proteinExistence type="predicted"/>
<sequence length="630" mass="71683">MTDITDGWGWRAIQAGLERRRNGVREIRDINVLNRKQRFVALPNGLIIQINIDWFQAVKGGCHSTGAMYATICNTPRSFRYLREETSLLMMFPGPYEPSSDQYNNVMEICACNFKKLYDGVFFDVHGKDQPELFHVQIGSDVSDLPASRKTSGLLSYTSKYFMCDHCNTPFYALVHPDAFDSTKINERDPWRYLKYAFRARDASPEVAEEISRRRGVRYSPMDNLVNWMPGQTGLFDLMHSIFGTMIKHLCKNILYKNGMINADQTKKLETFFKGLVWPPSISRLPPSVARGAGSIKADQWRSQIAVFFVGLFDAWQVDGEIPDVDAEPSPANTKNAAAQAAQEKLIRARMRENLVAKNPNATEDELEAIKTVQMDRSLKKHYDTIVQFTAAISRFESIENPAPEDLDSLKVLRSYLKGGTSERKVISTDAIQFPKFSQEQSLRQLGPGYYSLVFNYLKSLWSSQITLVPDIALVDNHTEHSFSGNVQSFSHIWVHRRRHGAGTQHRGKSAQYAYIDTRIPVYIKYILRADEPLQDGSKLTANFAIVQRFQDNTVFRDFPWALWATDIGVHAHVWQADVLGPLEIIALEQLTGHFVLASITVQNEALWITIAHDHDATEMDPPFNDDELE</sequence>
<protein>
    <submittedName>
        <fullName evidence="1">Uncharacterized protein</fullName>
    </submittedName>
</protein>
<evidence type="ECO:0000313" key="1">
    <source>
        <dbReference type="EMBL" id="KAF7343039.1"/>
    </source>
</evidence>